<feature type="domain" description="Mor transcription activator" evidence="1">
    <location>
        <begin position="30"/>
        <end position="110"/>
    </location>
</feature>
<dbReference type="InterPro" id="IPR014875">
    <property type="entry name" value="Mor_transcription_activator"/>
</dbReference>
<dbReference type="Proteomes" id="UP001562178">
    <property type="component" value="Unassembled WGS sequence"/>
</dbReference>
<comment type="caution">
    <text evidence="2">The sequence shown here is derived from an EMBL/GenBank/DDBJ whole genome shotgun (WGS) entry which is preliminary data.</text>
</comment>
<accession>A0ABV4B8C4</accession>
<dbReference type="SUPFAM" id="SSF46689">
    <property type="entry name" value="Homeodomain-like"/>
    <property type="match status" value="1"/>
</dbReference>
<sequence length="115" mass="12934">MVEPTMNNSTKITTLTPGRSEDMAVQLEVEMADILREDLGMTASEAADKAQAVVRGMRKRMGGNNWYVPVLLDKQARDEAIRREFSGPNSLPGLKRKYGLTERRIYQIARAKQGH</sequence>
<proteinExistence type="predicted"/>
<evidence type="ECO:0000313" key="2">
    <source>
        <dbReference type="EMBL" id="MEY2253407.1"/>
    </source>
</evidence>
<evidence type="ECO:0000259" key="1">
    <source>
        <dbReference type="Pfam" id="PF08765"/>
    </source>
</evidence>
<name>A0ABV4B8C4_9BURK</name>
<dbReference type="Gene3D" id="1.10.10.60">
    <property type="entry name" value="Homeodomain-like"/>
    <property type="match status" value="1"/>
</dbReference>
<evidence type="ECO:0000313" key="3">
    <source>
        <dbReference type="Proteomes" id="UP001562178"/>
    </source>
</evidence>
<dbReference type="EMBL" id="JBGBDC010000010">
    <property type="protein sequence ID" value="MEY2253407.1"/>
    <property type="molecule type" value="Genomic_DNA"/>
</dbReference>
<keyword evidence="3" id="KW-1185">Reference proteome</keyword>
<dbReference type="InterPro" id="IPR009057">
    <property type="entry name" value="Homeodomain-like_sf"/>
</dbReference>
<reference evidence="2 3" key="1">
    <citation type="journal article" date="2016" name="Int. J. Syst. Evol. Microbiol.">
        <title>Description of Comamonas sediminis sp. nov., isolated from lagoon sediments.</title>
        <authorList>
            <person name="Subhash Y."/>
            <person name="Bang J.J."/>
            <person name="You T.H."/>
            <person name="Lee S.S."/>
        </authorList>
    </citation>
    <scope>NUCLEOTIDE SEQUENCE [LARGE SCALE GENOMIC DNA]</scope>
    <source>
        <strain evidence="2 3">JCM 31169</strain>
    </source>
</reference>
<dbReference type="RefSeq" id="WP_369460994.1">
    <property type="nucleotide sequence ID" value="NZ_JBGBDC010000010.1"/>
</dbReference>
<dbReference type="Pfam" id="PF08765">
    <property type="entry name" value="Mor"/>
    <property type="match status" value="1"/>
</dbReference>
<organism evidence="2 3">
    <name type="scientific">Comamonas sediminis</name>
    <dbReference type="NCBI Taxonomy" id="1783360"/>
    <lineage>
        <taxon>Bacteria</taxon>
        <taxon>Pseudomonadati</taxon>
        <taxon>Pseudomonadota</taxon>
        <taxon>Betaproteobacteria</taxon>
        <taxon>Burkholderiales</taxon>
        <taxon>Comamonadaceae</taxon>
        <taxon>Comamonas</taxon>
    </lineage>
</organism>
<gene>
    <name evidence="2" type="ORF">AB7A72_20485</name>
</gene>
<protein>
    <submittedName>
        <fullName evidence="2">Mor transcription activator family protein</fullName>
    </submittedName>
</protein>